<sequence>MDNLEGMLLVPPERGQILGRAVWKVSLLYRAALFVTQTHSPPKKPRYVVVGRRNTRGGPSQSQFISNGRNNSLGGSRSFPKLPIEESCILIYKHKLTPLEFQDDNEPIQQWPVNSITDCQVQQINHRKQGPVLPTLVISVADKEKKRRSSRAAGLISSSKEASATTLWFRTPPDDHHVSLHEWARNILARKSPMSPESPMSPQFSNPFASISRDASDYFSRPTSGNKSGRSDPRSLQHKSSINTQSTTTTTTTTTRERPLTFSSESPSLRSKRSDVSSPSSNNYPIQQMNFPIPGQHYTTVLPTDLPSPVNTTGDYQGEFIEGWTSAQGRSSTMSSPIRGRSSIGSQPPHPSIAAIESSSPPGPRETILDRAFQMRCIPGSEREVPGEEKLSSLARFDALMREADDKMKQRAEAERAQQLAMRSAFEASDSSSQDDDSDSDDLDEDAYGGVPDRRGPALIPSTTQRALQFIADRRDPAPLSPSSRSSVSRTPVIPQSPPIRPHTAHAKTRPNPTQRTNSTPQMIANMARLELTAPPSKVSDDSSLRSNGDKRLSTSSTATKRLSFTEFTKRLSSTSSLLFVQTNASGRSSRRSSEIDLQPSPLPCGTLNPERTAVPTRDQDQDQNSGDVTTRCGWRNSVGVVGRDGTFF</sequence>
<feature type="region of interest" description="Disordered" evidence="1">
    <location>
        <begin position="406"/>
        <end position="461"/>
    </location>
</feature>
<feature type="compositionally biased region" description="Basic and acidic residues" evidence="1">
    <location>
        <begin position="406"/>
        <end position="416"/>
    </location>
</feature>
<reference evidence="2 3" key="1">
    <citation type="submission" date="2020-05" db="EMBL/GenBank/DDBJ databases">
        <title>Identification and distribution of gene clusters putatively required for synthesis of sphingolipid metabolism inhibitors in phylogenetically diverse species of the filamentous fungus Fusarium.</title>
        <authorList>
            <person name="Kim H.-S."/>
            <person name="Busman M."/>
            <person name="Brown D.W."/>
            <person name="Divon H."/>
            <person name="Uhlig S."/>
            <person name="Proctor R.H."/>
        </authorList>
    </citation>
    <scope>NUCLEOTIDE SEQUENCE [LARGE SCALE GENOMIC DNA]</scope>
    <source>
        <strain evidence="2 3">NRRL 26131</strain>
    </source>
</reference>
<name>A0A8H5Y5M1_9HYPO</name>
<feature type="region of interest" description="Disordered" evidence="1">
    <location>
        <begin position="327"/>
        <end position="367"/>
    </location>
</feature>
<comment type="caution">
    <text evidence="2">The sequence shown here is derived from an EMBL/GenBank/DDBJ whole genome shotgun (WGS) entry which is preliminary data.</text>
</comment>
<feature type="compositionally biased region" description="Polar residues" evidence="1">
    <location>
        <begin position="57"/>
        <end position="75"/>
    </location>
</feature>
<evidence type="ECO:0000313" key="2">
    <source>
        <dbReference type="EMBL" id="KAF5706328.1"/>
    </source>
</evidence>
<feature type="compositionally biased region" description="Low complexity" evidence="1">
    <location>
        <begin position="481"/>
        <end position="492"/>
    </location>
</feature>
<gene>
    <name evidence="2" type="ORF">FGLOB1_7487</name>
</gene>
<feature type="compositionally biased region" description="Low complexity" evidence="1">
    <location>
        <begin position="335"/>
        <end position="360"/>
    </location>
</feature>
<feature type="region of interest" description="Disordered" evidence="1">
    <location>
        <begin position="55"/>
        <end position="77"/>
    </location>
</feature>
<evidence type="ECO:0000313" key="3">
    <source>
        <dbReference type="Proteomes" id="UP000532311"/>
    </source>
</evidence>
<keyword evidence="3" id="KW-1185">Reference proteome</keyword>
<feature type="region of interest" description="Disordered" evidence="1">
    <location>
        <begin position="586"/>
        <end position="632"/>
    </location>
</feature>
<feature type="compositionally biased region" description="Basic and acidic residues" evidence="1">
    <location>
        <begin position="539"/>
        <end position="553"/>
    </location>
</feature>
<protein>
    <submittedName>
        <fullName evidence="2">Uncharacterized protein</fullName>
    </submittedName>
</protein>
<evidence type="ECO:0000256" key="1">
    <source>
        <dbReference type="SAM" id="MobiDB-lite"/>
    </source>
</evidence>
<dbReference type="Proteomes" id="UP000532311">
    <property type="component" value="Unassembled WGS sequence"/>
</dbReference>
<dbReference type="AlphaFoldDB" id="A0A8H5Y5M1"/>
<accession>A0A8H5Y5M1</accession>
<dbReference type="EMBL" id="JAAQPF010000324">
    <property type="protein sequence ID" value="KAF5706328.1"/>
    <property type="molecule type" value="Genomic_DNA"/>
</dbReference>
<feature type="region of interest" description="Disordered" evidence="1">
    <location>
        <begin position="215"/>
        <end position="292"/>
    </location>
</feature>
<feature type="region of interest" description="Disordered" evidence="1">
    <location>
        <begin position="475"/>
        <end position="519"/>
    </location>
</feature>
<feature type="region of interest" description="Disordered" evidence="1">
    <location>
        <begin position="532"/>
        <end position="557"/>
    </location>
</feature>
<organism evidence="2 3">
    <name type="scientific">Fusarium globosum</name>
    <dbReference type="NCBI Taxonomy" id="78864"/>
    <lineage>
        <taxon>Eukaryota</taxon>
        <taxon>Fungi</taxon>
        <taxon>Dikarya</taxon>
        <taxon>Ascomycota</taxon>
        <taxon>Pezizomycotina</taxon>
        <taxon>Sordariomycetes</taxon>
        <taxon>Hypocreomycetidae</taxon>
        <taxon>Hypocreales</taxon>
        <taxon>Nectriaceae</taxon>
        <taxon>Fusarium</taxon>
        <taxon>Fusarium fujikuroi species complex</taxon>
    </lineage>
</organism>
<feature type="compositionally biased region" description="Acidic residues" evidence="1">
    <location>
        <begin position="433"/>
        <end position="447"/>
    </location>
</feature>
<proteinExistence type="predicted"/>